<dbReference type="CDD" id="cd12914">
    <property type="entry name" value="PDC1_DGC_like"/>
    <property type="match status" value="1"/>
</dbReference>
<dbReference type="PROSITE" id="PS50109">
    <property type="entry name" value="HIS_KIN"/>
    <property type="match status" value="1"/>
</dbReference>
<keyword evidence="12" id="KW-0902">Two-component regulatory system</keyword>
<dbReference type="InterPro" id="IPR004358">
    <property type="entry name" value="Sig_transdc_His_kin-like_C"/>
</dbReference>
<evidence type="ECO:0000313" key="16">
    <source>
        <dbReference type="EMBL" id="MBP1931184.1"/>
    </source>
</evidence>
<dbReference type="Pfam" id="PF00512">
    <property type="entry name" value="HisKA"/>
    <property type="match status" value="1"/>
</dbReference>
<keyword evidence="8" id="KW-0547">Nucleotide-binding</keyword>
<evidence type="ECO:0000256" key="7">
    <source>
        <dbReference type="ARBA" id="ARBA00022692"/>
    </source>
</evidence>
<dbReference type="InterPro" id="IPR033479">
    <property type="entry name" value="dCache_1"/>
</dbReference>
<dbReference type="SMART" id="SM00387">
    <property type="entry name" value="HATPase_c"/>
    <property type="match status" value="1"/>
</dbReference>
<dbReference type="InterPro" id="IPR029151">
    <property type="entry name" value="Sensor-like_sf"/>
</dbReference>
<dbReference type="Gene3D" id="3.30.450.20">
    <property type="entry name" value="PAS domain"/>
    <property type="match status" value="2"/>
</dbReference>
<dbReference type="Proteomes" id="UP001519343">
    <property type="component" value="Unassembled WGS sequence"/>
</dbReference>
<dbReference type="PRINTS" id="PR00344">
    <property type="entry name" value="BCTRLSENSOR"/>
</dbReference>
<gene>
    <name evidence="16" type="ORF">J2Z37_001181</name>
</gene>
<feature type="domain" description="Histidine kinase" evidence="15">
    <location>
        <begin position="293"/>
        <end position="499"/>
    </location>
</feature>
<evidence type="ECO:0000256" key="13">
    <source>
        <dbReference type="ARBA" id="ARBA00023136"/>
    </source>
</evidence>
<reference evidence="16 17" key="1">
    <citation type="submission" date="2021-03" db="EMBL/GenBank/DDBJ databases">
        <title>Genomic Encyclopedia of Type Strains, Phase IV (KMG-IV): sequencing the most valuable type-strain genomes for metagenomic binning, comparative biology and taxonomic classification.</title>
        <authorList>
            <person name="Goeker M."/>
        </authorList>
    </citation>
    <scope>NUCLEOTIDE SEQUENCE [LARGE SCALE GENOMIC DNA]</scope>
    <source>
        <strain evidence="16 17">DSM 24738</strain>
    </source>
</reference>
<evidence type="ECO:0000256" key="3">
    <source>
        <dbReference type="ARBA" id="ARBA00012438"/>
    </source>
</evidence>
<dbReference type="InterPro" id="IPR003661">
    <property type="entry name" value="HisK_dim/P_dom"/>
</dbReference>
<evidence type="ECO:0000256" key="10">
    <source>
        <dbReference type="ARBA" id="ARBA00022840"/>
    </source>
</evidence>
<evidence type="ECO:0000259" key="15">
    <source>
        <dbReference type="PROSITE" id="PS50109"/>
    </source>
</evidence>
<evidence type="ECO:0000256" key="5">
    <source>
        <dbReference type="ARBA" id="ARBA00022553"/>
    </source>
</evidence>
<evidence type="ECO:0000313" key="17">
    <source>
        <dbReference type="Proteomes" id="UP001519343"/>
    </source>
</evidence>
<keyword evidence="6 16" id="KW-0808">Transferase</keyword>
<dbReference type="Pfam" id="PF02518">
    <property type="entry name" value="HATPase_c"/>
    <property type="match status" value="1"/>
</dbReference>
<dbReference type="InterPro" id="IPR036097">
    <property type="entry name" value="HisK_dim/P_sf"/>
</dbReference>
<keyword evidence="7 14" id="KW-0812">Transmembrane</keyword>
<keyword evidence="13 14" id="KW-0472">Membrane</keyword>
<evidence type="ECO:0000256" key="2">
    <source>
        <dbReference type="ARBA" id="ARBA00004651"/>
    </source>
</evidence>
<evidence type="ECO:0000256" key="6">
    <source>
        <dbReference type="ARBA" id="ARBA00022679"/>
    </source>
</evidence>
<evidence type="ECO:0000256" key="8">
    <source>
        <dbReference type="ARBA" id="ARBA00022741"/>
    </source>
</evidence>
<comment type="caution">
    <text evidence="16">The sequence shown here is derived from an EMBL/GenBank/DDBJ whole genome shotgun (WGS) entry which is preliminary data.</text>
</comment>
<dbReference type="SUPFAM" id="SSF55874">
    <property type="entry name" value="ATPase domain of HSP90 chaperone/DNA topoisomerase II/histidine kinase"/>
    <property type="match status" value="1"/>
</dbReference>
<dbReference type="CDD" id="cd00082">
    <property type="entry name" value="HisKA"/>
    <property type="match status" value="1"/>
</dbReference>
<dbReference type="InterPro" id="IPR036890">
    <property type="entry name" value="HATPase_C_sf"/>
</dbReference>
<dbReference type="Gene3D" id="3.30.565.10">
    <property type="entry name" value="Histidine kinase-like ATPase, C-terminal domain"/>
    <property type="match status" value="1"/>
</dbReference>
<accession>A0ABS4GLR5</accession>
<dbReference type="GO" id="GO:0004673">
    <property type="term" value="F:protein histidine kinase activity"/>
    <property type="evidence" value="ECO:0007669"/>
    <property type="project" value="UniProtKB-EC"/>
</dbReference>
<keyword evidence="10" id="KW-0067">ATP-binding</keyword>
<feature type="transmembrane region" description="Helical" evidence="14">
    <location>
        <begin position="245"/>
        <end position="263"/>
    </location>
</feature>
<dbReference type="InterPro" id="IPR003594">
    <property type="entry name" value="HATPase_dom"/>
</dbReference>
<organism evidence="16 17">
    <name type="scientific">Ammoniphilus resinae</name>
    <dbReference type="NCBI Taxonomy" id="861532"/>
    <lineage>
        <taxon>Bacteria</taxon>
        <taxon>Bacillati</taxon>
        <taxon>Bacillota</taxon>
        <taxon>Bacilli</taxon>
        <taxon>Bacillales</taxon>
        <taxon>Paenibacillaceae</taxon>
        <taxon>Aneurinibacillus group</taxon>
        <taxon>Ammoniphilus</taxon>
    </lineage>
</organism>
<dbReference type="PANTHER" id="PTHR43065:SF10">
    <property type="entry name" value="PEROXIDE STRESS-ACTIVATED HISTIDINE KINASE MAK3"/>
    <property type="match status" value="1"/>
</dbReference>
<evidence type="ECO:0000256" key="1">
    <source>
        <dbReference type="ARBA" id="ARBA00000085"/>
    </source>
</evidence>
<keyword evidence="9 16" id="KW-0418">Kinase</keyword>
<keyword evidence="17" id="KW-1185">Reference proteome</keyword>
<dbReference type="Gene3D" id="1.10.287.130">
    <property type="match status" value="1"/>
</dbReference>
<evidence type="ECO:0000256" key="14">
    <source>
        <dbReference type="SAM" id="Phobius"/>
    </source>
</evidence>
<keyword evidence="4" id="KW-1003">Cell membrane</keyword>
<sequence length="502" mass="56651">MKIKKKITNHRLIIYITLVILPSLLLTQALVFWDKERAKTELYEEAHRAASLHAMYLQSFISETIGRMESLALLITSQNGEMDQIMGIITKVHHQDPRFSGFYWVQPSGEILISSNPMNKEVNLLDRNYFQKVLETGSTYVSKPHVGRVTGRIIVSIATPIVSENEITGVLVGSLRLDAIERYLKQFAGEETIQVRDENGQWLIMNSDTAADIPTINAEVNTQRVSWIVRAGIPDLSREWYIQSYLFYFFVTLILIHILYTLMKYQWLKRQLKLEKLQNDAQKLELIGSLAASTAHEIRNPLTGIKGLTTLLSEKYDDEKDQFYFSIIQQEINRINAIVSELLVLGKPTIQTVENYDLHSILSEITPIIESEANLYNVELHIQMVEEPLPITCSKDHIKQVLLNISKNALEAMPNGGCLTITSGLQKDHAKVEISDTGNGIPPEVMERIFDPFFTSKKNGTGLGLVVCKRILDMYGGTISITGTSEKGTSVGITLPLTKEKD</sequence>
<keyword evidence="5" id="KW-0597">Phosphoprotein</keyword>
<evidence type="ECO:0000256" key="9">
    <source>
        <dbReference type="ARBA" id="ARBA00022777"/>
    </source>
</evidence>
<comment type="subcellular location">
    <subcellularLocation>
        <location evidence="2">Cell membrane</location>
        <topology evidence="2">Multi-pass membrane protein</topology>
    </subcellularLocation>
</comment>
<feature type="transmembrane region" description="Helical" evidence="14">
    <location>
        <begin position="12"/>
        <end position="33"/>
    </location>
</feature>
<proteinExistence type="predicted"/>
<dbReference type="CDD" id="cd00075">
    <property type="entry name" value="HATPase"/>
    <property type="match status" value="1"/>
</dbReference>
<name>A0ABS4GLR5_9BACL</name>
<evidence type="ECO:0000256" key="4">
    <source>
        <dbReference type="ARBA" id="ARBA00022475"/>
    </source>
</evidence>
<dbReference type="EMBL" id="JAGGKT010000002">
    <property type="protein sequence ID" value="MBP1931184.1"/>
    <property type="molecule type" value="Genomic_DNA"/>
</dbReference>
<dbReference type="InterPro" id="IPR005467">
    <property type="entry name" value="His_kinase_dom"/>
</dbReference>
<dbReference type="SMART" id="SM00388">
    <property type="entry name" value="HisKA"/>
    <property type="match status" value="1"/>
</dbReference>
<dbReference type="SUPFAM" id="SSF103190">
    <property type="entry name" value="Sensory domain-like"/>
    <property type="match status" value="1"/>
</dbReference>
<evidence type="ECO:0000256" key="11">
    <source>
        <dbReference type="ARBA" id="ARBA00022989"/>
    </source>
</evidence>
<dbReference type="PANTHER" id="PTHR43065">
    <property type="entry name" value="SENSOR HISTIDINE KINASE"/>
    <property type="match status" value="1"/>
</dbReference>
<dbReference type="Pfam" id="PF02743">
    <property type="entry name" value="dCache_1"/>
    <property type="match status" value="1"/>
</dbReference>
<keyword evidence="11 14" id="KW-1133">Transmembrane helix</keyword>
<evidence type="ECO:0000256" key="12">
    <source>
        <dbReference type="ARBA" id="ARBA00023012"/>
    </source>
</evidence>
<protein>
    <recommendedName>
        <fullName evidence="3">histidine kinase</fullName>
        <ecNumber evidence="3">2.7.13.3</ecNumber>
    </recommendedName>
</protein>
<dbReference type="SUPFAM" id="SSF47384">
    <property type="entry name" value="Homodimeric domain of signal transducing histidine kinase"/>
    <property type="match status" value="1"/>
</dbReference>
<comment type="catalytic activity">
    <reaction evidence="1">
        <text>ATP + protein L-histidine = ADP + protein N-phospho-L-histidine.</text>
        <dbReference type="EC" id="2.7.13.3"/>
    </reaction>
</comment>
<dbReference type="EC" id="2.7.13.3" evidence="3"/>